<dbReference type="InterPro" id="IPR016040">
    <property type="entry name" value="NAD(P)-bd_dom"/>
</dbReference>
<dbReference type="Gene3D" id="3.90.25.10">
    <property type="entry name" value="UDP-galactose 4-epimerase, domain 1"/>
    <property type="match status" value="1"/>
</dbReference>
<keyword evidence="4" id="KW-0456">Lyase</keyword>
<dbReference type="SUPFAM" id="SSF51735">
    <property type="entry name" value="NAD(P)-binding Rossmann-fold domains"/>
    <property type="match status" value="1"/>
</dbReference>
<dbReference type="PANTHER" id="PTHR43715">
    <property type="entry name" value="GDP-MANNOSE 4,6-DEHYDRATASE"/>
    <property type="match status" value="1"/>
</dbReference>
<dbReference type="Gene3D" id="3.40.50.720">
    <property type="entry name" value="NAD(P)-binding Rossmann-like Domain"/>
    <property type="match status" value="1"/>
</dbReference>
<sequence length="348" mass="39303">IQKPSMASENNGSRSDVEMPRKIALVTGITGQDGSYLTEFLLEKGYEVHGLIRRSSNFNTQRINHIYIDPHNADKALMKLHYADLTDASSLRRWLDVIKPDEVYNLAAQSHVAVSFEIPDYTADVVATGALRLLEAVRSHTADTGRTVKYYQAGSSEMFGATPPPQSETTPFHPRSPYAASKVAAHWYTVNYREAYGLFACNGILFNHESPRRGENFVTRKITRALGRIKVGLQRKLFLGNLQASRDWGFAGDYVEAMWLMLQQEEADDYVVATEESHTVEEFLERYFRPSEVDNLKGDASKAKEVLGWKPKVGFEKLVKMMVDEDLELAKREKVLVDAGYMDAQQQP</sequence>
<accession>A0ABQ7YRW7</accession>
<dbReference type="EC" id="4.2.1.47" evidence="3"/>
<dbReference type="InterPro" id="IPR006368">
    <property type="entry name" value="GDP_Man_deHydtase"/>
</dbReference>
<evidence type="ECO:0000313" key="7">
    <source>
        <dbReference type="Proteomes" id="UP000824890"/>
    </source>
</evidence>
<dbReference type="InterPro" id="IPR036291">
    <property type="entry name" value="NAD(P)-bd_dom_sf"/>
</dbReference>
<dbReference type="CDD" id="cd05260">
    <property type="entry name" value="GDP_MD_SDR_e"/>
    <property type="match status" value="1"/>
</dbReference>
<evidence type="ECO:0000313" key="6">
    <source>
        <dbReference type="EMBL" id="KAH0870569.1"/>
    </source>
</evidence>
<name>A0ABQ7YRW7_BRANA</name>
<evidence type="ECO:0000256" key="2">
    <source>
        <dbReference type="ARBA" id="ARBA00009263"/>
    </source>
</evidence>
<dbReference type="EMBL" id="JAGKQM010000017">
    <property type="protein sequence ID" value="KAH0870569.1"/>
    <property type="molecule type" value="Genomic_DNA"/>
</dbReference>
<comment type="similarity">
    <text evidence="2">Belongs to the NAD(P)-dependent epimerase/dehydratase family. GDP-mannose 4,6-dehydratase subfamily.</text>
</comment>
<protein>
    <recommendedName>
        <fullName evidence="3">GDP-mannose 4,6-dehydratase</fullName>
        <ecNumber evidence="3">4.2.1.47</ecNumber>
    </recommendedName>
</protein>
<organism evidence="6 7">
    <name type="scientific">Brassica napus</name>
    <name type="common">Rape</name>
    <dbReference type="NCBI Taxonomy" id="3708"/>
    <lineage>
        <taxon>Eukaryota</taxon>
        <taxon>Viridiplantae</taxon>
        <taxon>Streptophyta</taxon>
        <taxon>Embryophyta</taxon>
        <taxon>Tracheophyta</taxon>
        <taxon>Spermatophyta</taxon>
        <taxon>Magnoliopsida</taxon>
        <taxon>eudicotyledons</taxon>
        <taxon>Gunneridae</taxon>
        <taxon>Pentapetalae</taxon>
        <taxon>rosids</taxon>
        <taxon>malvids</taxon>
        <taxon>Brassicales</taxon>
        <taxon>Brassicaceae</taxon>
        <taxon>Brassiceae</taxon>
        <taxon>Brassica</taxon>
    </lineage>
</organism>
<keyword evidence="7" id="KW-1185">Reference proteome</keyword>
<evidence type="ECO:0000256" key="1">
    <source>
        <dbReference type="ARBA" id="ARBA00001937"/>
    </source>
</evidence>
<dbReference type="PANTHER" id="PTHR43715:SF1">
    <property type="entry name" value="GDP-MANNOSE 4,6 DEHYDRATASE"/>
    <property type="match status" value="1"/>
</dbReference>
<feature type="non-terminal residue" evidence="6">
    <location>
        <position position="1"/>
    </location>
</feature>
<reference evidence="6 7" key="1">
    <citation type="submission" date="2021-05" db="EMBL/GenBank/DDBJ databases">
        <title>Genome Assembly of Synthetic Allotetraploid Brassica napus Reveals Homoeologous Exchanges between Subgenomes.</title>
        <authorList>
            <person name="Davis J.T."/>
        </authorList>
    </citation>
    <scope>NUCLEOTIDE SEQUENCE [LARGE SCALE GENOMIC DNA]</scope>
    <source>
        <strain evidence="7">cv. Da-Ae</strain>
        <tissue evidence="6">Seedling</tissue>
    </source>
</reference>
<evidence type="ECO:0000256" key="4">
    <source>
        <dbReference type="ARBA" id="ARBA00023239"/>
    </source>
</evidence>
<dbReference type="Proteomes" id="UP000824890">
    <property type="component" value="Unassembled WGS sequence"/>
</dbReference>
<dbReference type="HAMAP" id="MF_00955">
    <property type="entry name" value="GDP_Man_dehydratase"/>
    <property type="match status" value="1"/>
</dbReference>
<feature type="domain" description="NAD(P)-binding" evidence="5">
    <location>
        <begin position="25"/>
        <end position="287"/>
    </location>
</feature>
<comment type="cofactor">
    <cofactor evidence="1">
        <name>NADP(+)</name>
        <dbReference type="ChEBI" id="CHEBI:58349"/>
    </cofactor>
</comment>
<dbReference type="Pfam" id="PF16363">
    <property type="entry name" value="GDP_Man_Dehyd"/>
    <property type="match status" value="1"/>
</dbReference>
<dbReference type="NCBIfam" id="TIGR01472">
    <property type="entry name" value="gmd"/>
    <property type="match status" value="1"/>
</dbReference>
<evidence type="ECO:0000256" key="3">
    <source>
        <dbReference type="ARBA" id="ARBA00011989"/>
    </source>
</evidence>
<comment type="caution">
    <text evidence="6">The sequence shown here is derived from an EMBL/GenBank/DDBJ whole genome shotgun (WGS) entry which is preliminary data.</text>
</comment>
<gene>
    <name evidence="6" type="ORF">HID58_077591</name>
</gene>
<evidence type="ECO:0000259" key="5">
    <source>
        <dbReference type="Pfam" id="PF16363"/>
    </source>
</evidence>
<proteinExistence type="inferred from homology"/>